<dbReference type="InterPro" id="IPR000253">
    <property type="entry name" value="FHA_dom"/>
</dbReference>
<evidence type="ECO:0000313" key="10">
    <source>
        <dbReference type="EMBL" id="MFB9644669.1"/>
    </source>
</evidence>
<dbReference type="InterPro" id="IPR010432">
    <property type="entry name" value="RDD"/>
</dbReference>
<dbReference type="InterPro" id="IPR008984">
    <property type="entry name" value="SMAD_FHA_dom_sf"/>
</dbReference>
<keyword evidence="2" id="KW-1003">Cell membrane</keyword>
<keyword evidence="5 8" id="KW-1133">Transmembrane helix</keyword>
<feature type="region of interest" description="Disordered" evidence="7">
    <location>
        <begin position="263"/>
        <end position="293"/>
    </location>
</feature>
<accession>A0ABV5SWD9</accession>
<dbReference type="EMBL" id="JBHMBE010000001">
    <property type="protein sequence ID" value="MFB9644669.1"/>
    <property type="molecule type" value="Genomic_DNA"/>
</dbReference>
<keyword evidence="11" id="KW-1185">Reference proteome</keyword>
<dbReference type="Pfam" id="PF06271">
    <property type="entry name" value="RDD"/>
    <property type="match status" value="1"/>
</dbReference>
<dbReference type="InterPro" id="IPR051791">
    <property type="entry name" value="Pra-immunoreactive"/>
</dbReference>
<evidence type="ECO:0000256" key="3">
    <source>
        <dbReference type="ARBA" id="ARBA00022553"/>
    </source>
</evidence>
<organism evidence="10 11">
    <name type="scientific">Microbacterium terregens</name>
    <dbReference type="NCBI Taxonomy" id="69363"/>
    <lineage>
        <taxon>Bacteria</taxon>
        <taxon>Bacillati</taxon>
        <taxon>Actinomycetota</taxon>
        <taxon>Actinomycetes</taxon>
        <taxon>Micrococcales</taxon>
        <taxon>Microbacteriaceae</taxon>
        <taxon>Microbacterium</taxon>
    </lineage>
</organism>
<keyword evidence="3" id="KW-0597">Phosphoprotein</keyword>
<name>A0ABV5SWD9_9MICO</name>
<evidence type="ECO:0000256" key="5">
    <source>
        <dbReference type="ARBA" id="ARBA00022989"/>
    </source>
</evidence>
<protein>
    <submittedName>
        <fullName evidence="10">RDD family protein</fullName>
    </submittedName>
</protein>
<dbReference type="SUPFAM" id="SSF49879">
    <property type="entry name" value="SMAD/FHA domain"/>
    <property type="match status" value="1"/>
</dbReference>
<dbReference type="PANTHER" id="PTHR36115">
    <property type="entry name" value="PROLINE-RICH ANTIGEN HOMOLOG-RELATED"/>
    <property type="match status" value="1"/>
</dbReference>
<keyword evidence="4 8" id="KW-0812">Transmembrane</keyword>
<sequence length="403" mass="40748">MTGRTVAPTVAAPIGRRVGAYAIDLAIQYAIGGVLGGISVAILFALGPTWKREALAAMVLLLWAIVAVVSLIWLVVYTAMQGGRGSLGQRARGIQIRDAASDAPIGFWRALLRNLVWALAGSIVVGYFSPLFDSSGRRQGWHDMASRSVVVDRKAMDAAASVPPPVPPAPVANPYLPPPAGAPAAGDAPVVPSVTGLGPAPAAPSLTPAARVVVPAAPIPSTGLISHVPGVAGSAPAAAATSAAASGFAVPAAPAAPVPVPPPSGTAVAAPAPPTTGENVDETRAAASAPAHRADEAAAVTVLTWDDGTRIAVYGRTLFGRNPATEEGAARVAMRDETLSLSKTHFEIGGDAAGPWIIDRHSTNGSALVRNGSPQRLIAGAQTSLRPGDRLEFGDRSLEVGTS</sequence>
<dbReference type="Gene3D" id="2.60.200.20">
    <property type="match status" value="1"/>
</dbReference>
<dbReference type="RefSeq" id="WP_344711469.1">
    <property type="nucleotide sequence ID" value="NZ_BAAAWH010000001.1"/>
</dbReference>
<feature type="transmembrane region" description="Helical" evidence="8">
    <location>
        <begin position="26"/>
        <end position="47"/>
    </location>
</feature>
<evidence type="ECO:0000256" key="7">
    <source>
        <dbReference type="SAM" id="MobiDB-lite"/>
    </source>
</evidence>
<dbReference type="CDD" id="cd00060">
    <property type="entry name" value="FHA"/>
    <property type="match status" value="1"/>
</dbReference>
<comment type="subcellular location">
    <subcellularLocation>
        <location evidence="1">Cell membrane</location>
        <topology evidence="1">Multi-pass membrane protein</topology>
    </subcellularLocation>
</comment>
<dbReference type="Pfam" id="PF00498">
    <property type="entry name" value="FHA"/>
    <property type="match status" value="1"/>
</dbReference>
<comment type="caution">
    <text evidence="10">The sequence shown here is derived from an EMBL/GenBank/DDBJ whole genome shotgun (WGS) entry which is preliminary data.</text>
</comment>
<feature type="domain" description="FHA" evidence="9">
    <location>
        <begin position="317"/>
        <end position="368"/>
    </location>
</feature>
<evidence type="ECO:0000256" key="2">
    <source>
        <dbReference type="ARBA" id="ARBA00022475"/>
    </source>
</evidence>
<dbReference type="Proteomes" id="UP001589611">
    <property type="component" value="Unassembled WGS sequence"/>
</dbReference>
<evidence type="ECO:0000256" key="8">
    <source>
        <dbReference type="SAM" id="Phobius"/>
    </source>
</evidence>
<keyword evidence="6 8" id="KW-0472">Membrane</keyword>
<reference evidence="10 11" key="1">
    <citation type="submission" date="2024-09" db="EMBL/GenBank/DDBJ databases">
        <authorList>
            <person name="Sun Q."/>
            <person name="Mori K."/>
        </authorList>
    </citation>
    <scope>NUCLEOTIDE SEQUENCE [LARGE SCALE GENOMIC DNA]</scope>
    <source>
        <strain evidence="10 11">JCM 1342</strain>
    </source>
</reference>
<feature type="transmembrane region" description="Helical" evidence="8">
    <location>
        <begin position="54"/>
        <end position="76"/>
    </location>
</feature>
<evidence type="ECO:0000259" key="9">
    <source>
        <dbReference type="PROSITE" id="PS50006"/>
    </source>
</evidence>
<dbReference type="PROSITE" id="PS50006">
    <property type="entry name" value="FHA_DOMAIN"/>
    <property type="match status" value="1"/>
</dbReference>
<evidence type="ECO:0000256" key="4">
    <source>
        <dbReference type="ARBA" id="ARBA00022692"/>
    </source>
</evidence>
<evidence type="ECO:0000256" key="1">
    <source>
        <dbReference type="ARBA" id="ARBA00004651"/>
    </source>
</evidence>
<evidence type="ECO:0000313" key="11">
    <source>
        <dbReference type="Proteomes" id="UP001589611"/>
    </source>
</evidence>
<proteinExistence type="predicted"/>
<gene>
    <name evidence="10" type="ORF">ACFFPJ_02520</name>
</gene>
<evidence type="ECO:0000256" key="6">
    <source>
        <dbReference type="ARBA" id="ARBA00023136"/>
    </source>
</evidence>
<dbReference type="PANTHER" id="PTHR36115:SF6">
    <property type="entry name" value="PROLINE-RICH ANTIGEN HOMOLOG"/>
    <property type="match status" value="1"/>
</dbReference>